<dbReference type="InterPro" id="IPR020837">
    <property type="entry name" value="Fibrinogen_CS"/>
</dbReference>
<feature type="domain" description="Fibrinogen C-terminal" evidence="2">
    <location>
        <begin position="120"/>
        <end position="332"/>
    </location>
</feature>
<name>A0AAV4GSG6_9GAST</name>
<dbReference type="GO" id="GO:0005615">
    <property type="term" value="C:extracellular space"/>
    <property type="evidence" value="ECO:0007669"/>
    <property type="project" value="TreeGrafter"/>
</dbReference>
<reference evidence="3 4" key="1">
    <citation type="journal article" date="2021" name="Elife">
        <title>Chloroplast acquisition without the gene transfer in kleptoplastic sea slugs, Plakobranchus ocellatus.</title>
        <authorList>
            <person name="Maeda T."/>
            <person name="Takahashi S."/>
            <person name="Yoshida T."/>
            <person name="Shimamura S."/>
            <person name="Takaki Y."/>
            <person name="Nagai Y."/>
            <person name="Toyoda A."/>
            <person name="Suzuki Y."/>
            <person name="Arimoto A."/>
            <person name="Ishii H."/>
            <person name="Satoh N."/>
            <person name="Nishiyama T."/>
            <person name="Hasebe M."/>
            <person name="Maruyama T."/>
            <person name="Minagawa J."/>
            <person name="Obokata J."/>
            <person name="Shigenobu S."/>
        </authorList>
    </citation>
    <scope>NUCLEOTIDE SEQUENCE [LARGE SCALE GENOMIC DNA]</scope>
</reference>
<evidence type="ECO:0000313" key="4">
    <source>
        <dbReference type="Proteomes" id="UP000762676"/>
    </source>
</evidence>
<organism evidence="3 4">
    <name type="scientific">Elysia marginata</name>
    <dbReference type="NCBI Taxonomy" id="1093978"/>
    <lineage>
        <taxon>Eukaryota</taxon>
        <taxon>Metazoa</taxon>
        <taxon>Spiralia</taxon>
        <taxon>Lophotrochozoa</taxon>
        <taxon>Mollusca</taxon>
        <taxon>Gastropoda</taxon>
        <taxon>Heterobranchia</taxon>
        <taxon>Euthyneura</taxon>
        <taxon>Panpulmonata</taxon>
        <taxon>Sacoglossa</taxon>
        <taxon>Placobranchoidea</taxon>
        <taxon>Plakobranchidae</taxon>
        <taxon>Elysia</taxon>
    </lineage>
</organism>
<dbReference type="SUPFAM" id="SSF56496">
    <property type="entry name" value="Fibrinogen C-terminal domain-like"/>
    <property type="match status" value="1"/>
</dbReference>
<evidence type="ECO:0000259" key="2">
    <source>
        <dbReference type="PROSITE" id="PS51406"/>
    </source>
</evidence>
<dbReference type="CDD" id="cd00087">
    <property type="entry name" value="FReD"/>
    <property type="match status" value="1"/>
</dbReference>
<accession>A0AAV4GSG6</accession>
<comment type="caution">
    <text evidence="3">The sequence shown here is derived from an EMBL/GenBank/DDBJ whole genome shotgun (WGS) entry which is preliminary data.</text>
</comment>
<gene>
    <name evidence="3" type="ORF">ElyMa_002506500</name>
</gene>
<keyword evidence="4" id="KW-1185">Reference proteome</keyword>
<dbReference type="EMBL" id="BMAT01005132">
    <property type="protein sequence ID" value="GFR88006.1"/>
    <property type="molecule type" value="Genomic_DNA"/>
</dbReference>
<dbReference type="PANTHER" id="PTHR19143">
    <property type="entry name" value="FIBRINOGEN/TENASCIN/ANGIOPOEITIN"/>
    <property type="match status" value="1"/>
</dbReference>
<proteinExistence type="predicted"/>
<dbReference type="Gene3D" id="3.90.215.10">
    <property type="entry name" value="Gamma Fibrinogen, chain A, domain 1"/>
    <property type="match status" value="1"/>
</dbReference>
<dbReference type="AlphaFoldDB" id="A0AAV4GSG6"/>
<dbReference type="InterPro" id="IPR014716">
    <property type="entry name" value="Fibrinogen_a/b/g_C_1"/>
</dbReference>
<keyword evidence="1" id="KW-1015">Disulfide bond</keyword>
<dbReference type="InterPro" id="IPR002181">
    <property type="entry name" value="Fibrinogen_a/b/g_C_dom"/>
</dbReference>
<dbReference type="InterPro" id="IPR050373">
    <property type="entry name" value="Fibrinogen_C-term_domain"/>
</dbReference>
<dbReference type="Pfam" id="PF00147">
    <property type="entry name" value="Fibrinogen_C"/>
    <property type="match status" value="1"/>
</dbReference>
<dbReference type="Proteomes" id="UP000762676">
    <property type="component" value="Unassembled WGS sequence"/>
</dbReference>
<sequence length="332" mass="37901">MQQEQTLALRNVSGRVEETLNKTSGLMTFLKGEFDLFKSSDQINKLTLRNETERIYNMLVSEDNVCRRMMNETLSLNTEMLVNFKEFKSNAQNWTTETQSNFRASLSGLKQIMSKELKAMTDILVPSSCEKGMLPSLPPNFLHPMTYSKHGLNFEFLCDTITDNGGWIIIQRRVTGTTDFNRNWADYRQGFGLVDEDYWLGNDNIHNLTSSGTYELRVELQYKGRKAFAHYASFSIADESDNYRLSVGAYDGTAGDSLIYHNGHQFTTVDRDNDSDDSDNCAKADGGGWWFKYCDESNLNGNWGIKDDSGVEWFDLTGRDSASYTEMKIRQV</sequence>
<dbReference type="PROSITE" id="PS51406">
    <property type="entry name" value="FIBRINOGEN_C_2"/>
    <property type="match status" value="1"/>
</dbReference>
<dbReference type="SMART" id="SM00186">
    <property type="entry name" value="FBG"/>
    <property type="match status" value="1"/>
</dbReference>
<dbReference type="InterPro" id="IPR036056">
    <property type="entry name" value="Fibrinogen-like_C"/>
</dbReference>
<dbReference type="PROSITE" id="PS00514">
    <property type="entry name" value="FIBRINOGEN_C_1"/>
    <property type="match status" value="1"/>
</dbReference>
<protein>
    <submittedName>
        <fullName evidence="3">Ficolin-1</fullName>
    </submittedName>
</protein>
<evidence type="ECO:0000313" key="3">
    <source>
        <dbReference type="EMBL" id="GFR88006.1"/>
    </source>
</evidence>
<evidence type="ECO:0000256" key="1">
    <source>
        <dbReference type="ARBA" id="ARBA00023157"/>
    </source>
</evidence>